<proteinExistence type="predicted"/>
<dbReference type="Proteomes" id="UP000886885">
    <property type="component" value="Chromosome 12A"/>
</dbReference>
<keyword evidence="3" id="KW-1185">Reference proteome</keyword>
<dbReference type="EMBL" id="JAAWWB010000023">
    <property type="protein sequence ID" value="KAG6753950.1"/>
    <property type="molecule type" value="Genomic_DNA"/>
</dbReference>
<organism evidence="2 3">
    <name type="scientific">Populus tomentosa</name>
    <name type="common">Chinese white poplar</name>
    <dbReference type="NCBI Taxonomy" id="118781"/>
    <lineage>
        <taxon>Eukaryota</taxon>
        <taxon>Viridiplantae</taxon>
        <taxon>Streptophyta</taxon>
        <taxon>Embryophyta</taxon>
        <taxon>Tracheophyta</taxon>
        <taxon>Spermatophyta</taxon>
        <taxon>Magnoliopsida</taxon>
        <taxon>eudicotyledons</taxon>
        <taxon>Gunneridae</taxon>
        <taxon>Pentapetalae</taxon>
        <taxon>rosids</taxon>
        <taxon>fabids</taxon>
        <taxon>Malpighiales</taxon>
        <taxon>Salicaceae</taxon>
        <taxon>Saliceae</taxon>
        <taxon>Populus</taxon>
    </lineage>
</organism>
<feature type="signal peptide" evidence="1">
    <location>
        <begin position="1"/>
        <end position="17"/>
    </location>
</feature>
<comment type="caution">
    <text evidence="2">The sequence shown here is derived from an EMBL/GenBank/DDBJ whole genome shotgun (WGS) entry which is preliminary data.</text>
</comment>
<protein>
    <submittedName>
        <fullName evidence="2">Uncharacterized protein</fullName>
    </submittedName>
</protein>
<keyword evidence="1" id="KW-0732">Signal</keyword>
<sequence>MLALMGLVLLFALDCSSLRFTGSGWLAWASLLVVAGVYSNYAPLVDAIDSINLGLLEMMCRWFTTLVLLAWYDMLPEAGWNALLFEAGWSNGLLELLYSSLARFCRLWKCWIVAATLRWSCFLWCTKGLWFIAKVEASSSASGAQLGYYCSVPSTGLEGVSLLVFGSPSRFVC</sequence>
<reference evidence="2" key="1">
    <citation type="journal article" date="2020" name="bioRxiv">
        <title>Hybrid origin of Populus tomentosa Carr. identified through genome sequencing and phylogenomic analysis.</title>
        <authorList>
            <person name="An X."/>
            <person name="Gao K."/>
            <person name="Chen Z."/>
            <person name="Li J."/>
            <person name="Yang X."/>
            <person name="Yang X."/>
            <person name="Zhou J."/>
            <person name="Guo T."/>
            <person name="Zhao T."/>
            <person name="Huang S."/>
            <person name="Miao D."/>
            <person name="Khan W.U."/>
            <person name="Rao P."/>
            <person name="Ye M."/>
            <person name="Lei B."/>
            <person name="Liao W."/>
            <person name="Wang J."/>
            <person name="Ji L."/>
            <person name="Li Y."/>
            <person name="Guo B."/>
            <person name="Mustafa N.S."/>
            <person name="Li S."/>
            <person name="Yun Q."/>
            <person name="Keller S.R."/>
            <person name="Mao J."/>
            <person name="Zhang R."/>
            <person name="Strauss S.H."/>
        </authorList>
    </citation>
    <scope>NUCLEOTIDE SEQUENCE</scope>
    <source>
        <strain evidence="2">GM15</strain>
        <tissue evidence="2">Leaf</tissue>
    </source>
</reference>
<evidence type="ECO:0000256" key="1">
    <source>
        <dbReference type="SAM" id="SignalP"/>
    </source>
</evidence>
<accession>A0A8X8CGY3</accession>
<gene>
    <name evidence="2" type="ORF">POTOM_041958</name>
</gene>
<name>A0A8X8CGY3_POPTO</name>
<evidence type="ECO:0000313" key="2">
    <source>
        <dbReference type="EMBL" id="KAG6753950.1"/>
    </source>
</evidence>
<dbReference type="AlphaFoldDB" id="A0A8X8CGY3"/>
<feature type="chain" id="PRO_5036458851" evidence="1">
    <location>
        <begin position="18"/>
        <end position="173"/>
    </location>
</feature>
<evidence type="ECO:0000313" key="3">
    <source>
        <dbReference type="Proteomes" id="UP000886885"/>
    </source>
</evidence>